<gene>
    <name evidence="2" type="ORF">LQ50_16400</name>
</gene>
<organism evidence="2 3">
    <name type="scientific">Halalkalibacter okhensis</name>
    <dbReference type="NCBI Taxonomy" id="333138"/>
    <lineage>
        <taxon>Bacteria</taxon>
        <taxon>Bacillati</taxon>
        <taxon>Bacillota</taxon>
        <taxon>Bacilli</taxon>
        <taxon>Bacillales</taxon>
        <taxon>Bacillaceae</taxon>
        <taxon>Halalkalibacter</taxon>
    </lineage>
</organism>
<evidence type="ECO:0000313" key="2">
    <source>
        <dbReference type="EMBL" id="KHF39281.1"/>
    </source>
</evidence>
<dbReference type="EMBL" id="JRJU01000021">
    <property type="protein sequence ID" value="KHF39281.1"/>
    <property type="molecule type" value="Genomic_DNA"/>
</dbReference>
<keyword evidence="3" id="KW-1185">Reference proteome</keyword>
<dbReference type="Pfam" id="PF13314">
    <property type="entry name" value="DUF4083"/>
    <property type="match status" value="1"/>
</dbReference>
<keyword evidence="1" id="KW-0812">Transmembrane</keyword>
<dbReference type="Proteomes" id="UP000030832">
    <property type="component" value="Unassembled WGS sequence"/>
</dbReference>
<comment type="caution">
    <text evidence="2">The sequence shown here is derived from an EMBL/GenBank/DDBJ whole genome shotgun (WGS) entry which is preliminary data.</text>
</comment>
<proteinExistence type="predicted"/>
<dbReference type="RefSeq" id="WP_034630948.1">
    <property type="nucleotide sequence ID" value="NZ_JRJU01000021.1"/>
</dbReference>
<keyword evidence="1" id="KW-0472">Membrane</keyword>
<dbReference type="AlphaFoldDB" id="A0A0B0IHZ6"/>
<evidence type="ECO:0000256" key="1">
    <source>
        <dbReference type="SAM" id="Phobius"/>
    </source>
</evidence>
<name>A0A0B0IHZ6_9BACI</name>
<sequence length="62" mass="7231">MDVTWGSILYQLVSFGLIALMIISLALFIRRLLANSTEKHNQQKELGKKLDRIIEIMEKDKR</sequence>
<feature type="transmembrane region" description="Helical" evidence="1">
    <location>
        <begin position="12"/>
        <end position="33"/>
    </location>
</feature>
<dbReference type="STRING" id="333138.LQ50_16400"/>
<reference evidence="2 3" key="1">
    <citation type="submission" date="2014-09" db="EMBL/GenBank/DDBJ databases">
        <title>Genome sequencing and annotation of Bacillus Okhensis strain Kh10-101T.</title>
        <authorList>
            <person name="Prakash J.S."/>
        </authorList>
    </citation>
    <scope>NUCLEOTIDE SEQUENCE [LARGE SCALE GENOMIC DNA]</scope>
    <source>
        <strain evidence="3">Kh10-101T</strain>
    </source>
</reference>
<keyword evidence="1" id="KW-1133">Transmembrane helix</keyword>
<evidence type="ECO:0000313" key="3">
    <source>
        <dbReference type="Proteomes" id="UP000030832"/>
    </source>
</evidence>
<protein>
    <submittedName>
        <fullName evidence="2">Uncharacterized protein</fullName>
    </submittedName>
</protein>
<accession>A0A0B0IHZ6</accession>
<dbReference type="eggNOG" id="ENOG502ZSZM">
    <property type="taxonomic scope" value="Bacteria"/>
</dbReference>
<dbReference type="InterPro" id="IPR025143">
    <property type="entry name" value="DUF4083"/>
</dbReference>